<reference evidence="1" key="1">
    <citation type="submission" date="2023-08" db="EMBL/GenBank/DDBJ databases">
        <authorList>
            <person name="Alioto T."/>
            <person name="Alioto T."/>
            <person name="Gomez Garrido J."/>
        </authorList>
    </citation>
    <scope>NUCLEOTIDE SEQUENCE</scope>
</reference>
<proteinExistence type="predicted"/>
<keyword evidence="2" id="KW-1185">Reference proteome</keyword>
<gene>
    <name evidence="1" type="ORF">OCTVUL_1B012947</name>
</gene>
<evidence type="ECO:0000313" key="1">
    <source>
        <dbReference type="EMBL" id="CAI9727002.1"/>
    </source>
</evidence>
<sequence>MGKQVRDEVVNQINNLDIKYYSIIVDSPPNMAHVDQLVIVIRYCYNGKPLVWEGVTECFNKASKKLQTPGFNVFEGYLLLASLLSFVKELRENSADRIARCESVAKGLCEYIFSNYFDVSKRIVTKKFADGTSDRASIKGADKFRIEILNQVYECLIIQLSKRMDPYEQIAKRFKFLSELMNNSELDEDSIELIISDYKDDIHHKLINELSVQRVSTPQEIPEHRRKHTIKNAMHRVTVIESRSAHARLMIFRDVSVKFMIGIDSQYFLMPTSSITPGLIRYRKRSEINRLPSSNQLGEKMLALGKATLRFWGGLNQRIN</sequence>
<organism evidence="1 2">
    <name type="scientific">Octopus vulgaris</name>
    <name type="common">Common octopus</name>
    <dbReference type="NCBI Taxonomy" id="6645"/>
    <lineage>
        <taxon>Eukaryota</taxon>
        <taxon>Metazoa</taxon>
        <taxon>Spiralia</taxon>
        <taxon>Lophotrochozoa</taxon>
        <taxon>Mollusca</taxon>
        <taxon>Cephalopoda</taxon>
        <taxon>Coleoidea</taxon>
        <taxon>Octopodiformes</taxon>
        <taxon>Octopoda</taxon>
        <taxon>Incirrata</taxon>
        <taxon>Octopodidae</taxon>
        <taxon>Octopus</taxon>
    </lineage>
</organism>
<dbReference type="Proteomes" id="UP001162480">
    <property type="component" value="Chromosome 8"/>
</dbReference>
<evidence type="ECO:0008006" key="3">
    <source>
        <dbReference type="Google" id="ProtNLM"/>
    </source>
</evidence>
<name>A0AA36B4W5_OCTVU</name>
<accession>A0AA36B4W5</accession>
<evidence type="ECO:0000313" key="2">
    <source>
        <dbReference type="Proteomes" id="UP001162480"/>
    </source>
</evidence>
<dbReference type="AlphaFoldDB" id="A0AA36B4W5"/>
<dbReference type="EMBL" id="OX597821">
    <property type="protein sequence ID" value="CAI9727002.1"/>
    <property type="molecule type" value="Genomic_DNA"/>
</dbReference>
<protein>
    <recommendedName>
        <fullName evidence="3">DUF4371 domain-containing protein</fullName>
    </recommendedName>
</protein>